<dbReference type="Gene3D" id="3.40.50.10840">
    <property type="entry name" value="Putative sugar-binding, N-terminal domain"/>
    <property type="match status" value="1"/>
</dbReference>
<dbReference type="GO" id="GO:0016301">
    <property type="term" value="F:kinase activity"/>
    <property type="evidence" value="ECO:0007669"/>
    <property type="project" value="UniProtKB-KW"/>
</dbReference>
<feature type="domain" description="Four-carbon acid sugar kinase nucleotide binding" evidence="8">
    <location>
        <begin position="265"/>
        <end position="353"/>
    </location>
</feature>
<keyword evidence="5" id="KW-0067">ATP-binding</keyword>
<dbReference type="InterPro" id="IPR010737">
    <property type="entry name" value="4-carb_acid_sugar_kinase_N"/>
</dbReference>
<dbReference type="InterPro" id="IPR042213">
    <property type="entry name" value="NBD_C_sf"/>
</dbReference>
<keyword evidence="6" id="KW-0119">Carbohydrate metabolism</keyword>
<evidence type="ECO:0000259" key="7">
    <source>
        <dbReference type="Pfam" id="PF07005"/>
    </source>
</evidence>
<evidence type="ECO:0000256" key="3">
    <source>
        <dbReference type="ARBA" id="ARBA00022741"/>
    </source>
</evidence>
<dbReference type="OrthoDB" id="9778478at2"/>
<dbReference type="RefSeq" id="WP_069691827.1">
    <property type="nucleotide sequence ID" value="NZ_CP017147.1"/>
</dbReference>
<evidence type="ECO:0000256" key="4">
    <source>
        <dbReference type="ARBA" id="ARBA00022777"/>
    </source>
</evidence>
<accession>A0A1D7U5G2</accession>
<reference evidence="9 10" key="1">
    <citation type="journal article" date="2015" name="Antonie Van Leeuwenhoek">
        <title>Bosea vaviloviae sp. nov., a new species of slow-growing rhizobia isolated from nodules of the relict species Vavilovia formosa (Stev.) Fed.</title>
        <authorList>
            <person name="Safronova V.I."/>
            <person name="Kuznetsova I.G."/>
            <person name="Sazanova A.L."/>
            <person name="Kimeklis A.K."/>
            <person name="Belimov A.A."/>
            <person name="Andronov E.E."/>
            <person name="Pinaev A.G."/>
            <person name="Chizhevskaya E.P."/>
            <person name="Pukhaev A.R."/>
            <person name="Popov K.P."/>
            <person name="Willems A."/>
            <person name="Tikhonovich I.A."/>
        </authorList>
    </citation>
    <scope>NUCLEOTIDE SEQUENCE [LARGE SCALE GENOMIC DNA]</scope>
    <source>
        <strain evidence="9 10">Vaf18</strain>
    </source>
</reference>
<feature type="domain" description="Four-carbon acid sugar kinase N-terminal" evidence="7">
    <location>
        <begin position="6"/>
        <end position="123"/>
    </location>
</feature>
<keyword evidence="4" id="KW-0418">Kinase</keyword>
<dbReference type="AlphaFoldDB" id="A0A1D7U5G2"/>
<dbReference type="Pfam" id="PF17042">
    <property type="entry name" value="NBD_C"/>
    <property type="match status" value="1"/>
</dbReference>
<protein>
    <recommendedName>
        <fullName evidence="11">Hrp-dependent type III effector protein</fullName>
    </recommendedName>
</protein>
<dbReference type="Gene3D" id="3.40.980.20">
    <property type="entry name" value="Four-carbon acid sugar kinase, nucleotide binding domain"/>
    <property type="match status" value="1"/>
</dbReference>
<dbReference type="Pfam" id="PF07005">
    <property type="entry name" value="SBD_N"/>
    <property type="match status" value="1"/>
</dbReference>
<sequence>MAPLRLLADDLTGALDSAAAFGSPAEPVAVCWRGEAPAKGAIAMDSRSREISAEEARSAVAAIAPALWARGSGLAYKKIDSLLRGQEVAEIATILDLISPAHCIIAPAFPAQRRITRAGQQCAWTNGEWRPMPADLAAGLAAAGHAVTQAVPGDALPPGISLWDAETDADLDAIIAAASGLDDVLWVGSAGLAAALARAAGLIRRIDDRPLAGKVLGLVGSDHPAIGQQLDRLGPLHVVLGPASNAEIARRLSDDGIVVASVALPDGTSRRDAAALIDARLAALLLDLDDRPDTLFAAGGETLRGLCESLGTERLDVTGEIMPGVPRSIMRGGRWDGVAVISKSGAFGAPDLLQQLAATRIAAFAGGAA</sequence>
<dbReference type="KEGG" id="bvv:BHK69_21170"/>
<evidence type="ECO:0000259" key="8">
    <source>
        <dbReference type="Pfam" id="PF17042"/>
    </source>
</evidence>
<dbReference type="EMBL" id="CP017147">
    <property type="protein sequence ID" value="AOO82621.1"/>
    <property type="molecule type" value="Genomic_DNA"/>
</dbReference>
<name>A0A1D7U5G2_9HYPH</name>
<dbReference type="InterPro" id="IPR037051">
    <property type="entry name" value="4-carb_acid_sugar_kinase_N_sf"/>
</dbReference>
<evidence type="ECO:0000313" key="9">
    <source>
        <dbReference type="EMBL" id="AOO82621.1"/>
    </source>
</evidence>
<proteinExistence type="inferred from homology"/>
<keyword evidence="3" id="KW-0547">Nucleotide-binding</keyword>
<keyword evidence="10" id="KW-1185">Reference proteome</keyword>
<organism evidence="9 10">
    <name type="scientific">Bosea vaviloviae</name>
    <dbReference type="NCBI Taxonomy" id="1526658"/>
    <lineage>
        <taxon>Bacteria</taxon>
        <taxon>Pseudomonadati</taxon>
        <taxon>Pseudomonadota</taxon>
        <taxon>Alphaproteobacteria</taxon>
        <taxon>Hyphomicrobiales</taxon>
        <taxon>Boseaceae</taxon>
        <taxon>Bosea</taxon>
    </lineage>
</organism>
<gene>
    <name evidence="9" type="ORF">BHK69_21170</name>
</gene>
<evidence type="ECO:0000256" key="2">
    <source>
        <dbReference type="ARBA" id="ARBA00022679"/>
    </source>
</evidence>
<evidence type="ECO:0008006" key="11">
    <source>
        <dbReference type="Google" id="ProtNLM"/>
    </source>
</evidence>
<evidence type="ECO:0000256" key="6">
    <source>
        <dbReference type="ARBA" id="ARBA00023277"/>
    </source>
</evidence>
<evidence type="ECO:0000256" key="1">
    <source>
        <dbReference type="ARBA" id="ARBA00005715"/>
    </source>
</evidence>
<evidence type="ECO:0000256" key="5">
    <source>
        <dbReference type="ARBA" id="ARBA00022840"/>
    </source>
</evidence>
<dbReference type="GO" id="GO:0005524">
    <property type="term" value="F:ATP binding"/>
    <property type="evidence" value="ECO:0007669"/>
    <property type="project" value="UniProtKB-KW"/>
</dbReference>
<dbReference type="SUPFAM" id="SSF142764">
    <property type="entry name" value="YgbK-like"/>
    <property type="match status" value="1"/>
</dbReference>
<dbReference type="InterPro" id="IPR031475">
    <property type="entry name" value="NBD_C"/>
</dbReference>
<dbReference type="STRING" id="1526658.BHK69_21170"/>
<evidence type="ECO:0000313" key="10">
    <source>
        <dbReference type="Proteomes" id="UP000094969"/>
    </source>
</evidence>
<dbReference type="Proteomes" id="UP000094969">
    <property type="component" value="Chromosome"/>
</dbReference>
<keyword evidence="2" id="KW-0808">Transferase</keyword>
<comment type="similarity">
    <text evidence="1">Belongs to the four-carbon acid sugar kinase family.</text>
</comment>